<dbReference type="Pfam" id="PF12796">
    <property type="entry name" value="Ank_2"/>
    <property type="match status" value="1"/>
</dbReference>
<comment type="caution">
    <text evidence="4">The sequence shown here is derived from an EMBL/GenBank/DDBJ whole genome shotgun (WGS) entry which is preliminary data.</text>
</comment>
<dbReference type="AlphaFoldDB" id="A0A935K0N7"/>
<evidence type="ECO:0000313" key="4">
    <source>
        <dbReference type="EMBL" id="MBK7416890.1"/>
    </source>
</evidence>
<evidence type="ECO:0000256" key="3">
    <source>
        <dbReference type="PROSITE-ProRule" id="PRU00023"/>
    </source>
</evidence>
<proteinExistence type="predicted"/>
<dbReference type="InterPro" id="IPR036770">
    <property type="entry name" value="Ankyrin_rpt-contain_sf"/>
</dbReference>
<dbReference type="GO" id="GO:0004842">
    <property type="term" value="F:ubiquitin-protein transferase activity"/>
    <property type="evidence" value="ECO:0007669"/>
    <property type="project" value="TreeGrafter"/>
</dbReference>
<sequence length="140" mass="14751">MADPLILIKAIRSGKLAEVRAMLDSGASVELEDGVGDPGLPMGVACFMGFADIVRELAARGAKVNLPDNSVPISPLNMAIRGGRVEVVRALVELGADVPEGMKTGLSEHDLMLAQLKAHRDGKIVEGSGSIGYSARFRRN</sequence>
<evidence type="ECO:0000256" key="1">
    <source>
        <dbReference type="ARBA" id="ARBA00022737"/>
    </source>
</evidence>
<feature type="repeat" description="ANK" evidence="3">
    <location>
        <begin position="74"/>
        <end position="98"/>
    </location>
</feature>
<dbReference type="Gene3D" id="1.25.40.20">
    <property type="entry name" value="Ankyrin repeat-containing domain"/>
    <property type="match status" value="1"/>
</dbReference>
<protein>
    <submittedName>
        <fullName evidence="4">Ankyrin repeat domain-containing protein</fullName>
    </submittedName>
</protein>
<evidence type="ECO:0000256" key="2">
    <source>
        <dbReference type="ARBA" id="ARBA00023043"/>
    </source>
</evidence>
<dbReference type="PROSITE" id="PS50088">
    <property type="entry name" value="ANK_REPEAT"/>
    <property type="match status" value="1"/>
</dbReference>
<keyword evidence="1" id="KW-0677">Repeat</keyword>
<dbReference type="PANTHER" id="PTHR24171">
    <property type="entry name" value="ANKYRIN REPEAT DOMAIN-CONTAINING PROTEIN 39-RELATED"/>
    <property type="match status" value="1"/>
</dbReference>
<dbReference type="Proteomes" id="UP000739411">
    <property type="component" value="Unassembled WGS sequence"/>
</dbReference>
<reference evidence="4 5" key="1">
    <citation type="submission" date="2020-10" db="EMBL/GenBank/DDBJ databases">
        <title>Connecting structure to function with the recovery of over 1000 high-quality activated sludge metagenome-assembled genomes encoding full-length rRNA genes using long-read sequencing.</title>
        <authorList>
            <person name="Singleton C.M."/>
            <person name="Petriglieri F."/>
            <person name="Kristensen J.M."/>
            <person name="Kirkegaard R.H."/>
            <person name="Michaelsen T.Y."/>
            <person name="Andersen M.H."/>
            <person name="Karst S.M."/>
            <person name="Dueholm M.S."/>
            <person name="Nielsen P.H."/>
            <person name="Albertsen M."/>
        </authorList>
    </citation>
    <scope>NUCLEOTIDE SEQUENCE [LARGE SCALE GENOMIC DNA]</scope>
    <source>
        <strain evidence="4">EsbW_18-Q3-R4-48_BATAC.463</strain>
    </source>
</reference>
<accession>A0A935K0N7</accession>
<gene>
    <name evidence="4" type="ORF">IPJ38_19135</name>
</gene>
<keyword evidence="2 3" id="KW-0040">ANK repeat</keyword>
<dbReference type="PANTHER" id="PTHR24171:SF8">
    <property type="entry name" value="BRCA1-ASSOCIATED RING DOMAIN PROTEIN 1"/>
    <property type="match status" value="1"/>
</dbReference>
<dbReference type="SUPFAM" id="SSF48403">
    <property type="entry name" value="Ankyrin repeat"/>
    <property type="match status" value="1"/>
</dbReference>
<dbReference type="InterPro" id="IPR002110">
    <property type="entry name" value="Ankyrin_rpt"/>
</dbReference>
<organism evidence="4 5">
    <name type="scientific">Candidatus Dechloromonas phosphorivorans</name>
    <dbReference type="NCBI Taxonomy" id="2899244"/>
    <lineage>
        <taxon>Bacteria</taxon>
        <taxon>Pseudomonadati</taxon>
        <taxon>Pseudomonadota</taxon>
        <taxon>Betaproteobacteria</taxon>
        <taxon>Rhodocyclales</taxon>
        <taxon>Azonexaceae</taxon>
        <taxon>Dechloromonas</taxon>
    </lineage>
</organism>
<dbReference type="PROSITE" id="PS50297">
    <property type="entry name" value="ANK_REP_REGION"/>
    <property type="match status" value="1"/>
</dbReference>
<evidence type="ECO:0000313" key="5">
    <source>
        <dbReference type="Proteomes" id="UP000739411"/>
    </source>
</evidence>
<name>A0A935K0N7_9RHOO</name>
<dbReference type="EMBL" id="JADJMS010000047">
    <property type="protein sequence ID" value="MBK7416890.1"/>
    <property type="molecule type" value="Genomic_DNA"/>
</dbReference>
<dbReference type="GO" id="GO:0085020">
    <property type="term" value="P:protein K6-linked ubiquitination"/>
    <property type="evidence" value="ECO:0007669"/>
    <property type="project" value="TreeGrafter"/>
</dbReference>